<accession>A0A7D4IKR5</accession>
<keyword evidence="1" id="KW-0472">Membrane</keyword>
<keyword evidence="1" id="KW-0812">Transmembrane</keyword>
<dbReference type="EMBL" id="CP053985">
    <property type="protein sequence ID" value="QKH35624.1"/>
    <property type="molecule type" value="Genomic_DNA"/>
</dbReference>
<dbReference type="AlphaFoldDB" id="A0A7D4IKR5"/>
<dbReference type="Pfam" id="PF01590">
    <property type="entry name" value="GAF"/>
    <property type="match status" value="1"/>
</dbReference>
<protein>
    <submittedName>
        <fullName evidence="3">GAF domain-containing protein</fullName>
    </submittedName>
</protein>
<dbReference type="SUPFAM" id="SSF55781">
    <property type="entry name" value="GAF domain-like"/>
    <property type="match status" value="1"/>
</dbReference>
<dbReference type="InterPro" id="IPR029016">
    <property type="entry name" value="GAF-like_dom_sf"/>
</dbReference>
<dbReference type="InterPro" id="IPR003018">
    <property type="entry name" value="GAF"/>
</dbReference>
<feature type="domain" description="GAF" evidence="2">
    <location>
        <begin position="147"/>
        <end position="233"/>
    </location>
</feature>
<organism evidence="3 4">
    <name type="scientific">Achromobacter pestifer</name>
    <dbReference type="NCBI Taxonomy" id="1353889"/>
    <lineage>
        <taxon>Bacteria</taxon>
        <taxon>Pseudomonadati</taxon>
        <taxon>Pseudomonadota</taxon>
        <taxon>Betaproteobacteria</taxon>
        <taxon>Burkholderiales</taxon>
        <taxon>Alcaligenaceae</taxon>
        <taxon>Achromobacter</taxon>
    </lineage>
</organism>
<dbReference type="Proteomes" id="UP000500970">
    <property type="component" value="Chromosome"/>
</dbReference>
<evidence type="ECO:0000313" key="3">
    <source>
        <dbReference type="EMBL" id="QKH35624.1"/>
    </source>
</evidence>
<sequence>MQTNHLPGVRQKRLWQKRWPREVLFNGPPLLVAGTAAVKSWREPLFEPWMFGLTAATSVWLILAALVRVAAARAEDDMDGPDTVHEGLDAAVSTMHTMLAEWCDKRKCGTDLRTTFHRVVPPIHEPQEIEQIINYAGSGGEGAGRTFPVHIGIAGRAVRSKAPLVMSSQHRTEDQLRSELVREWGCTAAQARRLGPGRYSAMAVPVLDRSGQHPIGVIYLDSSDRALFERNDVAEIVGAGAKAISDFVTKRY</sequence>
<gene>
    <name evidence="3" type="ORF">FOC84_11980</name>
</gene>
<reference evidence="3 4" key="1">
    <citation type="submission" date="2020-05" db="EMBL/GenBank/DDBJ databases">
        <title>FDA dAtabase for Regulatory Grade micrObial Sequences (FDA-ARGOS): Supporting development and validation of Infectious Disease Dx tests.</title>
        <authorList>
            <person name="Sproer C."/>
            <person name="Gronow S."/>
            <person name="Severitt S."/>
            <person name="Schroder I."/>
            <person name="Tallon L."/>
            <person name="Sadzewicz L."/>
            <person name="Zhao X."/>
            <person name="Vavikolanu K."/>
            <person name="Mehta A."/>
            <person name="Aluvathingal J."/>
            <person name="Nadendla S."/>
            <person name="Myers T."/>
            <person name="Yan Y."/>
            <person name="Sichtig H."/>
        </authorList>
    </citation>
    <scope>NUCLEOTIDE SEQUENCE [LARGE SCALE GENOMIC DNA]</scope>
    <source>
        <strain evidence="3 4">FDAARGOS_790</strain>
    </source>
</reference>
<evidence type="ECO:0000259" key="2">
    <source>
        <dbReference type="Pfam" id="PF01590"/>
    </source>
</evidence>
<name>A0A7D4IKR5_9BURK</name>
<evidence type="ECO:0000256" key="1">
    <source>
        <dbReference type="SAM" id="Phobius"/>
    </source>
</evidence>
<dbReference type="Gene3D" id="3.30.450.40">
    <property type="match status" value="1"/>
</dbReference>
<keyword evidence="4" id="KW-1185">Reference proteome</keyword>
<keyword evidence="1" id="KW-1133">Transmembrane helix</keyword>
<proteinExistence type="predicted"/>
<dbReference type="KEGG" id="apes:FOC84_11980"/>
<feature type="transmembrane region" description="Helical" evidence="1">
    <location>
        <begin position="49"/>
        <end position="71"/>
    </location>
</feature>
<dbReference type="RefSeq" id="WP_173144605.1">
    <property type="nucleotide sequence ID" value="NZ_CP053985.1"/>
</dbReference>
<evidence type="ECO:0000313" key="4">
    <source>
        <dbReference type="Proteomes" id="UP000500970"/>
    </source>
</evidence>